<gene>
    <name evidence="1" type="ORF">GCM10011452_09150</name>
</gene>
<keyword evidence="2" id="KW-1185">Reference proteome</keyword>
<organism evidence="1 2">
    <name type="scientific">Gemmobacter lanyuensis</name>
    <dbReference type="NCBI Taxonomy" id="1054497"/>
    <lineage>
        <taxon>Bacteria</taxon>
        <taxon>Pseudomonadati</taxon>
        <taxon>Pseudomonadota</taxon>
        <taxon>Alphaproteobacteria</taxon>
        <taxon>Rhodobacterales</taxon>
        <taxon>Paracoccaceae</taxon>
        <taxon>Gemmobacter</taxon>
    </lineage>
</organism>
<sequence length="194" mass="20148">MDLTRGVGAALMAQIGGGVWHPVLMVDLDWPSGRVRAHSGVGAISWASATWSGVGKYGEVSIPEEAANGLPSDFSLSLVCDLPDLASYADAVIRGRPGTVYLGATTAPGGNLLVGNPVALASGTMDGLVLTLDAQDGVQLYRLTVSMTTGPSYRSASAIVHSHEDQSRKYPGDTAGLRLIGAMSRARTTLWPEP</sequence>
<proteinExistence type="predicted"/>
<name>A0A918MH73_9RHOB</name>
<evidence type="ECO:0000313" key="1">
    <source>
        <dbReference type="EMBL" id="GGW23954.1"/>
    </source>
</evidence>
<protein>
    <submittedName>
        <fullName evidence="1">Uncharacterized protein</fullName>
    </submittedName>
</protein>
<comment type="caution">
    <text evidence="1">The sequence shown here is derived from an EMBL/GenBank/DDBJ whole genome shotgun (WGS) entry which is preliminary data.</text>
</comment>
<reference evidence="1" key="2">
    <citation type="submission" date="2020-09" db="EMBL/GenBank/DDBJ databases">
        <authorList>
            <person name="Sun Q."/>
            <person name="Kim S."/>
        </authorList>
    </citation>
    <scope>NUCLEOTIDE SEQUENCE</scope>
    <source>
        <strain evidence="1">KCTC 23714</strain>
    </source>
</reference>
<evidence type="ECO:0000313" key="2">
    <source>
        <dbReference type="Proteomes" id="UP000628984"/>
    </source>
</evidence>
<dbReference type="RefSeq" id="WP_189632604.1">
    <property type="nucleotide sequence ID" value="NZ_BMYQ01000001.1"/>
</dbReference>
<dbReference type="Proteomes" id="UP000628984">
    <property type="component" value="Unassembled WGS sequence"/>
</dbReference>
<dbReference type="AlphaFoldDB" id="A0A918MH73"/>
<reference evidence="1" key="1">
    <citation type="journal article" date="2014" name="Int. J. Syst. Evol. Microbiol.">
        <title>Complete genome sequence of Corynebacterium casei LMG S-19264T (=DSM 44701T), isolated from a smear-ripened cheese.</title>
        <authorList>
            <consortium name="US DOE Joint Genome Institute (JGI-PGF)"/>
            <person name="Walter F."/>
            <person name="Albersmeier A."/>
            <person name="Kalinowski J."/>
            <person name="Ruckert C."/>
        </authorList>
    </citation>
    <scope>NUCLEOTIDE SEQUENCE</scope>
    <source>
        <strain evidence="1">KCTC 23714</strain>
    </source>
</reference>
<dbReference type="EMBL" id="BMYQ01000001">
    <property type="protein sequence ID" value="GGW23954.1"/>
    <property type="molecule type" value="Genomic_DNA"/>
</dbReference>
<accession>A0A918MH73</accession>